<reference evidence="13" key="1">
    <citation type="submission" date="2017-01" db="EMBL/GenBank/DDBJ databases">
        <authorList>
            <person name="Varghese N."/>
            <person name="Submissions S."/>
        </authorList>
    </citation>
    <scope>NUCLEOTIDE SEQUENCE [LARGE SCALE GENOMIC DNA]</scope>
    <source>
        <strain evidence="13">DSM 18017</strain>
    </source>
</reference>
<accession>A0A1N7QRQ2</accession>
<dbReference type="CDD" id="cd04275">
    <property type="entry name" value="ZnMc_pappalysin_like"/>
    <property type="match status" value="1"/>
</dbReference>
<dbReference type="STRING" id="373668.SAMN05421786_11465"/>
<dbReference type="Gene3D" id="3.40.390.10">
    <property type="entry name" value="Collagenase (Catalytic Domain)"/>
    <property type="match status" value="1"/>
</dbReference>
<dbReference type="SUPFAM" id="SSF55486">
    <property type="entry name" value="Metalloproteases ('zincins'), catalytic domain"/>
    <property type="match status" value="1"/>
</dbReference>
<evidence type="ECO:0000259" key="10">
    <source>
        <dbReference type="Pfam" id="PF05572"/>
    </source>
</evidence>
<dbReference type="RefSeq" id="WP_084184643.1">
    <property type="nucleotide sequence ID" value="NZ_FTOL01000014.1"/>
</dbReference>
<evidence type="ECO:0000259" key="11">
    <source>
        <dbReference type="Pfam" id="PF18962"/>
    </source>
</evidence>
<keyword evidence="13" id="KW-1185">Reference proteome</keyword>
<evidence type="ECO:0000256" key="9">
    <source>
        <dbReference type="SAM" id="SignalP"/>
    </source>
</evidence>
<dbReference type="AlphaFoldDB" id="A0A1N7QRQ2"/>
<evidence type="ECO:0000313" key="12">
    <source>
        <dbReference type="EMBL" id="SIT25177.1"/>
    </source>
</evidence>
<name>A0A1N7QRQ2_9FLAO</name>
<keyword evidence="5" id="KW-0378">Hydrolase</keyword>
<proteinExistence type="inferred from homology"/>
<dbReference type="GO" id="GO:0008237">
    <property type="term" value="F:metallopeptidase activity"/>
    <property type="evidence" value="ECO:0007669"/>
    <property type="project" value="UniProtKB-KW"/>
</dbReference>
<dbReference type="InterPro" id="IPR026444">
    <property type="entry name" value="Secre_tail"/>
</dbReference>
<dbReference type="GO" id="GO:0046872">
    <property type="term" value="F:metal ion binding"/>
    <property type="evidence" value="ECO:0007669"/>
    <property type="project" value="UniProtKB-KW"/>
</dbReference>
<keyword evidence="3" id="KW-0479">Metal-binding</keyword>
<evidence type="ECO:0000256" key="4">
    <source>
        <dbReference type="ARBA" id="ARBA00022729"/>
    </source>
</evidence>
<evidence type="ECO:0000256" key="7">
    <source>
        <dbReference type="ARBA" id="ARBA00023049"/>
    </source>
</evidence>
<feature type="domain" description="Secretion system C-terminal sorting" evidence="11">
    <location>
        <begin position="345"/>
        <end position="410"/>
    </location>
</feature>
<dbReference type="PANTHER" id="PTHR47466:SF1">
    <property type="entry name" value="METALLOPROTEASE MEP1 (AFU_ORTHOLOGUE AFUA_1G07730)-RELATED"/>
    <property type="match status" value="1"/>
</dbReference>
<dbReference type="InterPro" id="IPR024079">
    <property type="entry name" value="MetalloPept_cat_dom_sf"/>
</dbReference>
<dbReference type="GO" id="GO:0006508">
    <property type="term" value="P:proteolysis"/>
    <property type="evidence" value="ECO:0007669"/>
    <property type="project" value="UniProtKB-KW"/>
</dbReference>
<dbReference type="Pfam" id="PF18962">
    <property type="entry name" value="Por_Secre_tail"/>
    <property type="match status" value="1"/>
</dbReference>
<comment type="similarity">
    <text evidence="1">Belongs to the peptidase M43B family.</text>
</comment>
<feature type="signal peptide" evidence="9">
    <location>
        <begin position="1"/>
        <end position="19"/>
    </location>
</feature>
<protein>
    <submittedName>
        <fullName evidence="12">Por secretion system C-terminal sorting domain-containing protein</fullName>
    </submittedName>
</protein>
<keyword evidence="8" id="KW-1015">Disulfide bond</keyword>
<keyword evidence="2" id="KW-0645">Protease</keyword>
<evidence type="ECO:0000256" key="5">
    <source>
        <dbReference type="ARBA" id="ARBA00022801"/>
    </source>
</evidence>
<keyword evidence="4 9" id="KW-0732">Signal</keyword>
<feature type="chain" id="PRO_5012726881" evidence="9">
    <location>
        <begin position="20"/>
        <end position="417"/>
    </location>
</feature>
<dbReference type="NCBIfam" id="TIGR04183">
    <property type="entry name" value="Por_Secre_tail"/>
    <property type="match status" value="1"/>
</dbReference>
<keyword evidence="6" id="KW-0862">Zinc</keyword>
<evidence type="ECO:0000313" key="13">
    <source>
        <dbReference type="Proteomes" id="UP000186744"/>
    </source>
</evidence>
<sequence>MKKNLLFMAGFIFASSVNAQNRGCGTYEKLEQFYKKNPETRLVAKDLNSFLTQKKTNSASKKTVVTIPVVVHILYKDASQNISDAQIQSQLTVLNNDFRKTNSDFSTVVPPAFQGVASDMEIAFCLATKDPLGNVTSGVIRKSVSSSFNFDDDYYNGNVGGDNAWDTTKYLNIWVGAFIDQRLLGWAYPPEAAGYPDDGLCITYRAFGTTGTVQAPYNKGRTATHEIGHYFGLNHIWGQSNNPTQCGTAINDDGCPDTPATMQPYFNTPVFPNNDPNYICTPTAVGAMFMNYMDYVNDAAMAMFTNDQKTIAQNALGGPRASLLNSNSCAFLSVNEVEKTNSINLFPNPTTQYISIASPLTPIDEVEIFNAEGRLIKKTVIKNETDRIDVKDFANGVYYVRTYNGKDFVKSMKFIKK</sequence>
<feature type="domain" description="Peptidase M43 pregnancy-associated plasma-A" evidence="10">
    <location>
        <begin position="162"/>
        <end position="313"/>
    </location>
</feature>
<evidence type="ECO:0000256" key="6">
    <source>
        <dbReference type="ARBA" id="ARBA00022833"/>
    </source>
</evidence>
<gene>
    <name evidence="12" type="ORF">SAMN05421786_11465</name>
</gene>
<evidence type="ECO:0000256" key="8">
    <source>
        <dbReference type="ARBA" id="ARBA00023157"/>
    </source>
</evidence>
<dbReference type="Pfam" id="PF05572">
    <property type="entry name" value="Peptidase_M43"/>
    <property type="match status" value="1"/>
</dbReference>
<dbReference type="EMBL" id="FTOL01000014">
    <property type="protein sequence ID" value="SIT25177.1"/>
    <property type="molecule type" value="Genomic_DNA"/>
</dbReference>
<dbReference type="OrthoDB" id="6278496at2"/>
<evidence type="ECO:0000256" key="2">
    <source>
        <dbReference type="ARBA" id="ARBA00022670"/>
    </source>
</evidence>
<organism evidence="12 13">
    <name type="scientific">Chryseobacterium ureilyticum</name>
    <dbReference type="NCBI Taxonomy" id="373668"/>
    <lineage>
        <taxon>Bacteria</taxon>
        <taxon>Pseudomonadati</taxon>
        <taxon>Bacteroidota</taxon>
        <taxon>Flavobacteriia</taxon>
        <taxon>Flavobacteriales</taxon>
        <taxon>Weeksellaceae</taxon>
        <taxon>Chryseobacterium group</taxon>
        <taxon>Chryseobacterium</taxon>
    </lineage>
</organism>
<dbReference type="PANTHER" id="PTHR47466">
    <property type="match status" value="1"/>
</dbReference>
<dbReference type="InterPro" id="IPR008754">
    <property type="entry name" value="Peptidase_M43"/>
</dbReference>
<dbReference type="Proteomes" id="UP000186744">
    <property type="component" value="Unassembled WGS sequence"/>
</dbReference>
<evidence type="ECO:0000256" key="3">
    <source>
        <dbReference type="ARBA" id="ARBA00022723"/>
    </source>
</evidence>
<evidence type="ECO:0000256" key="1">
    <source>
        <dbReference type="ARBA" id="ARBA00008721"/>
    </source>
</evidence>
<keyword evidence="7" id="KW-0482">Metalloprotease</keyword>